<dbReference type="OrthoDB" id="6505003at2759"/>
<feature type="transmembrane region" description="Helical" evidence="1">
    <location>
        <begin position="170"/>
        <end position="187"/>
    </location>
</feature>
<reference evidence="2" key="1">
    <citation type="submission" date="2020-11" db="EMBL/GenBank/DDBJ databases">
        <authorList>
            <person name="Tran Van P."/>
        </authorList>
    </citation>
    <scope>NUCLEOTIDE SEQUENCE</scope>
</reference>
<dbReference type="EMBL" id="CAJPIZ010000484">
    <property type="protein sequence ID" value="CAG2101547.1"/>
    <property type="molecule type" value="Genomic_DNA"/>
</dbReference>
<accession>A0A7R9PU99</accession>
<keyword evidence="3" id="KW-1185">Reference proteome</keyword>
<protein>
    <submittedName>
        <fullName evidence="2">Uncharacterized protein</fullName>
    </submittedName>
</protein>
<gene>
    <name evidence="2" type="ORF">OSB1V03_LOCUS1593</name>
</gene>
<sequence>MFKRKAKKPKVKITVSPDYPLPPELRQDNCGTHPYVRGLTSHRWADERRHRLHHPNMMFATLFICFCRDTYGFLMPLDKQLATYIGDYPYFLNVKAQLNLGVVAYSGMAMLTLIYYRYLYHIKRYPFPEAPIRLMAGAVTPRSVGLIDEAVIIEMCKSAKFWFHHTKRNTNIVGLAAFVICFAPVHFGTGDWTLFPIYFPWGFINGIGAYETDPAYD</sequence>
<keyword evidence="1" id="KW-0472">Membrane</keyword>
<dbReference type="AlphaFoldDB" id="A0A7R9PU99"/>
<keyword evidence="1" id="KW-0812">Transmembrane</keyword>
<name>A0A7R9PU99_9ACAR</name>
<evidence type="ECO:0000313" key="2">
    <source>
        <dbReference type="EMBL" id="CAD7621117.1"/>
    </source>
</evidence>
<dbReference type="EMBL" id="OC855059">
    <property type="protein sequence ID" value="CAD7621117.1"/>
    <property type="molecule type" value="Genomic_DNA"/>
</dbReference>
<proteinExistence type="predicted"/>
<dbReference type="Proteomes" id="UP000759131">
    <property type="component" value="Unassembled WGS sequence"/>
</dbReference>
<feature type="transmembrane region" description="Helical" evidence="1">
    <location>
        <begin position="57"/>
        <end position="77"/>
    </location>
</feature>
<evidence type="ECO:0000256" key="1">
    <source>
        <dbReference type="SAM" id="Phobius"/>
    </source>
</evidence>
<organism evidence="2">
    <name type="scientific">Medioppia subpectinata</name>
    <dbReference type="NCBI Taxonomy" id="1979941"/>
    <lineage>
        <taxon>Eukaryota</taxon>
        <taxon>Metazoa</taxon>
        <taxon>Ecdysozoa</taxon>
        <taxon>Arthropoda</taxon>
        <taxon>Chelicerata</taxon>
        <taxon>Arachnida</taxon>
        <taxon>Acari</taxon>
        <taxon>Acariformes</taxon>
        <taxon>Sarcoptiformes</taxon>
        <taxon>Oribatida</taxon>
        <taxon>Brachypylina</taxon>
        <taxon>Oppioidea</taxon>
        <taxon>Oppiidae</taxon>
        <taxon>Medioppia</taxon>
    </lineage>
</organism>
<feature type="transmembrane region" description="Helical" evidence="1">
    <location>
        <begin position="97"/>
        <end position="116"/>
    </location>
</feature>
<evidence type="ECO:0000313" key="3">
    <source>
        <dbReference type="Proteomes" id="UP000759131"/>
    </source>
</evidence>
<keyword evidence="1" id="KW-1133">Transmembrane helix</keyword>